<feature type="region of interest" description="Disordered" evidence="1">
    <location>
        <begin position="1"/>
        <end position="132"/>
    </location>
</feature>
<evidence type="ECO:0000313" key="4">
    <source>
        <dbReference type="Proteomes" id="UP001059617"/>
    </source>
</evidence>
<dbReference type="GO" id="GO:0008168">
    <property type="term" value="F:methyltransferase activity"/>
    <property type="evidence" value="ECO:0007669"/>
    <property type="project" value="UniProtKB-KW"/>
</dbReference>
<dbReference type="Pfam" id="PF01739">
    <property type="entry name" value="CheR"/>
    <property type="match status" value="1"/>
</dbReference>
<dbReference type="InterPro" id="IPR050903">
    <property type="entry name" value="Bact_Chemotaxis_MeTrfase"/>
</dbReference>
<dbReference type="GO" id="GO:0032259">
    <property type="term" value="P:methylation"/>
    <property type="evidence" value="ECO:0007669"/>
    <property type="project" value="UniProtKB-KW"/>
</dbReference>
<dbReference type="PANTHER" id="PTHR24422">
    <property type="entry name" value="CHEMOTAXIS PROTEIN METHYLTRANSFERASE"/>
    <property type="match status" value="1"/>
</dbReference>
<proteinExistence type="predicted"/>
<keyword evidence="4" id="KW-1185">Reference proteome</keyword>
<dbReference type="PRINTS" id="PR00996">
    <property type="entry name" value="CHERMTFRASE"/>
</dbReference>
<dbReference type="SUPFAM" id="SSF48452">
    <property type="entry name" value="TPR-like"/>
    <property type="match status" value="1"/>
</dbReference>
<evidence type="ECO:0000313" key="3">
    <source>
        <dbReference type="EMBL" id="UWP78767.1"/>
    </source>
</evidence>
<dbReference type="RefSeq" id="WP_259856148.1">
    <property type="nucleotide sequence ID" value="NZ_CP073720.1"/>
</dbReference>
<keyword evidence="3" id="KW-0808">Transferase</keyword>
<dbReference type="InterPro" id="IPR029063">
    <property type="entry name" value="SAM-dependent_MTases_sf"/>
</dbReference>
<organism evidence="3 4">
    <name type="scientific">Dactylosporangium fulvum</name>
    <dbReference type="NCBI Taxonomy" id="53359"/>
    <lineage>
        <taxon>Bacteria</taxon>
        <taxon>Bacillati</taxon>
        <taxon>Actinomycetota</taxon>
        <taxon>Actinomycetes</taxon>
        <taxon>Micromonosporales</taxon>
        <taxon>Micromonosporaceae</taxon>
        <taxon>Dactylosporangium</taxon>
    </lineage>
</organism>
<dbReference type="Gene3D" id="3.40.50.150">
    <property type="entry name" value="Vaccinia Virus protein VP39"/>
    <property type="match status" value="1"/>
</dbReference>
<gene>
    <name evidence="3" type="ORF">Dfulv_26730</name>
</gene>
<dbReference type="EMBL" id="CP073720">
    <property type="protein sequence ID" value="UWP78767.1"/>
    <property type="molecule type" value="Genomic_DNA"/>
</dbReference>
<keyword evidence="3" id="KW-0489">Methyltransferase</keyword>
<dbReference type="InterPro" id="IPR011990">
    <property type="entry name" value="TPR-like_helical_dom_sf"/>
</dbReference>
<dbReference type="PANTHER" id="PTHR24422:SF10">
    <property type="entry name" value="CHEMOTAXIS PROTEIN METHYLTRANSFERASE 2"/>
    <property type="match status" value="1"/>
</dbReference>
<dbReference type="SMART" id="SM00138">
    <property type="entry name" value="MeTrc"/>
    <property type="match status" value="1"/>
</dbReference>
<dbReference type="PROSITE" id="PS50123">
    <property type="entry name" value="CHER"/>
    <property type="match status" value="1"/>
</dbReference>
<dbReference type="InterPro" id="IPR019734">
    <property type="entry name" value="TPR_rpt"/>
</dbReference>
<reference evidence="3" key="1">
    <citation type="submission" date="2021-04" db="EMBL/GenBank/DDBJ databases">
        <authorList>
            <person name="Hartkoorn R.C."/>
            <person name="Beaudoing E."/>
            <person name="Hot D."/>
        </authorList>
    </citation>
    <scope>NUCLEOTIDE SEQUENCE</scope>
    <source>
        <strain evidence="3">NRRL B-16292</strain>
    </source>
</reference>
<evidence type="ECO:0000259" key="2">
    <source>
        <dbReference type="PROSITE" id="PS50123"/>
    </source>
</evidence>
<protein>
    <submittedName>
        <fullName evidence="3">Methyltransferase domain-containing protein</fullName>
    </submittedName>
</protein>
<dbReference type="Proteomes" id="UP001059617">
    <property type="component" value="Chromosome"/>
</dbReference>
<feature type="domain" description="CheR-type methyltransferase" evidence="2">
    <location>
        <begin position="136"/>
        <end position="400"/>
    </location>
</feature>
<dbReference type="InterPro" id="IPR000780">
    <property type="entry name" value="CheR_MeTrfase"/>
</dbReference>
<accession>A0ABY5VM89</accession>
<name>A0ABY5VM89_9ACTN</name>
<evidence type="ECO:0000256" key="1">
    <source>
        <dbReference type="SAM" id="MobiDB-lite"/>
    </source>
</evidence>
<dbReference type="SUPFAM" id="SSF53335">
    <property type="entry name" value="S-adenosyl-L-methionine-dependent methyltransferases"/>
    <property type="match status" value="1"/>
</dbReference>
<sequence length="579" mass="62008">MPPRETAVPGLPMPSGRAAVPGLPMPPRGTAAAGSPMPPEEAAVSGLPMPSGQVAVPGPPMPPEEAAVEGLPMPPRETAAAGSPTPPREVAVPGLPMPSGQAAVAGSPMPSGEAAVAGPPVPHRDAAAAEPPETVRRLRGLLAERLGLAFDGSKDAWLAGVLRQRAAQHALSERGYLDRLATAWGTELAALAEAVTVSETYFFRNIEQFNALAETVLPARLRARAAQRRLSMLSLGCATGEEAYTLAMVAADRVPESRWELLIVGVDVNRGALRNAMAGRYSSWSLRETPEAARQRWFHPAGDGVEVDPRLRSRIRFVEHNLVHDHPALFAPDTYDVVLCRNVLMYLTPDAAKALLGRITRALAPGGYLFLGHTDSLGGRPDGLRVHQSHRTFFYERVPQTGAGARQAMTRAAPARRHREAALTLLREERFGEALQAVDAVTGAEADRPDVWLIRAAALAHLGETGRAAELCRRLLERDTLFADAHHLLAECHEGDDDHAAAAEHHRIAALLDPAFAMPRLRLGLLARRRGDRAAAGRELDRAMDLLRHETDERIALFGGGFGRAALVALCRAELAAVS</sequence>
<reference evidence="3" key="2">
    <citation type="submission" date="2022-09" db="EMBL/GenBank/DDBJ databases">
        <title>Biosynthetic gene clusters of Dactylosporangioum fulvum.</title>
        <authorList>
            <person name="Caradec T."/>
        </authorList>
    </citation>
    <scope>NUCLEOTIDE SEQUENCE</scope>
    <source>
        <strain evidence="3">NRRL B-16292</strain>
    </source>
</reference>
<dbReference type="SMART" id="SM00028">
    <property type="entry name" value="TPR"/>
    <property type="match status" value="2"/>
</dbReference>
<dbReference type="CDD" id="cd02440">
    <property type="entry name" value="AdoMet_MTases"/>
    <property type="match status" value="1"/>
</dbReference>
<dbReference type="Gene3D" id="1.25.40.10">
    <property type="entry name" value="Tetratricopeptide repeat domain"/>
    <property type="match status" value="1"/>
</dbReference>
<dbReference type="InterPro" id="IPR022642">
    <property type="entry name" value="CheR_C"/>
</dbReference>